<dbReference type="STRING" id="1385699.A7A78_00180"/>
<dbReference type="OrthoDB" id="9781903at2"/>
<dbReference type="InterPro" id="IPR013785">
    <property type="entry name" value="Aldolase_TIM"/>
</dbReference>
<keyword evidence="5 11" id="KW-0963">Cytoplasm</keyword>
<comment type="similarity">
    <text evidence="3 11 12">Belongs to the HisA/HisF family.</text>
</comment>
<evidence type="ECO:0000313" key="13">
    <source>
        <dbReference type="EMBL" id="OAD92371.1"/>
    </source>
</evidence>
<dbReference type="CDD" id="cd04731">
    <property type="entry name" value="HisF"/>
    <property type="match status" value="1"/>
</dbReference>
<evidence type="ECO:0000256" key="1">
    <source>
        <dbReference type="ARBA" id="ARBA00004496"/>
    </source>
</evidence>
<evidence type="ECO:0000256" key="8">
    <source>
        <dbReference type="ARBA" id="ARBA00023239"/>
    </source>
</evidence>
<dbReference type="PANTHER" id="PTHR21235">
    <property type="entry name" value="IMIDAZOLE GLYCEROL PHOSPHATE SYNTHASE SUBUNIT HISF/H IGP SYNTHASE SUBUNIT HISF/H"/>
    <property type="match status" value="1"/>
</dbReference>
<dbReference type="InterPro" id="IPR006062">
    <property type="entry name" value="His_biosynth"/>
</dbReference>
<protein>
    <recommendedName>
        <fullName evidence="11">Imidazole glycerol phosphate synthase subunit HisF</fullName>
        <ecNumber evidence="11">4.3.2.10</ecNumber>
    </recommendedName>
    <alternativeName>
        <fullName evidence="11">IGP synthase cyclase subunit</fullName>
    </alternativeName>
    <alternativeName>
        <fullName evidence="11">IGP synthase subunit HisF</fullName>
    </alternativeName>
    <alternativeName>
        <fullName evidence="11">ImGP synthase subunit HisF</fullName>
        <shortName evidence="11">IGPS subunit HisF</shortName>
    </alternativeName>
</protein>
<evidence type="ECO:0000256" key="4">
    <source>
        <dbReference type="ARBA" id="ARBA00011152"/>
    </source>
</evidence>
<feature type="active site" evidence="11">
    <location>
        <position position="130"/>
    </location>
</feature>
<dbReference type="GO" id="GO:0005737">
    <property type="term" value="C:cytoplasm"/>
    <property type="evidence" value="ECO:0007669"/>
    <property type="project" value="UniProtKB-SubCell"/>
</dbReference>
<evidence type="ECO:0000256" key="3">
    <source>
        <dbReference type="ARBA" id="ARBA00009667"/>
    </source>
</evidence>
<dbReference type="GO" id="GO:0016829">
    <property type="term" value="F:lyase activity"/>
    <property type="evidence" value="ECO:0007669"/>
    <property type="project" value="UniProtKB-KW"/>
</dbReference>
<evidence type="ECO:0000256" key="6">
    <source>
        <dbReference type="ARBA" id="ARBA00022605"/>
    </source>
</evidence>
<comment type="subcellular location">
    <subcellularLocation>
        <location evidence="1 11">Cytoplasm</location>
    </subcellularLocation>
</comment>
<keyword evidence="7 11" id="KW-0368">Histidine biosynthesis</keyword>
<dbReference type="SUPFAM" id="SSF51366">
    <property type="entry name" value="Ribulose-phoshate binding barrel"/>
    <property type="match status" value="1"/>
</dbReference>
<evidence type="ECO:0000256" key="9">
    <source>
        <dbReference type="ARBA" id="ARBA00025475"/>
    </source>
</evidence>
<evidence type="ECO:0000256" key="5">
    <source>
        <dbReference type="ARBA" id="ARBA00022490"/>
    </source>
</evidence>
<dbReference type="AlphaFoldDB" id="A0A1A9LI13"/>
<dbReference type="GO" id="GO:0000107">
    <property type="term" value="F:imidazoleglycerol-phosphate synthase activity"/>
    <property type="evidence" value="ECO:0007669"/>
    <property type="project" value="UniProtKB-UniRule"/>
</dbReference>
<dbReference type="EC" id="4.3.2.10" evidence="11"/>
<comment type="pathway">
    <text evidence="2 11">Amino-acid biosynthesis; L-histidine biosynthesis; L-histidine from 5-phospho-alpha-D-ribose 1-diphosphate: step 5/9.</text>
</comment>
<dbReference type="Pfam" id="PF00977">
    <property type="entry name" value="His_biosynth"/>
    <property type="match status" value="1"/>
</dbReference>
<dbReference type="HAMAP" id="MF_01013">
    <property type="entry name" value="HisF"/>
    <property type="match status" value="1"/>
</dbReference>
<keyword evidence="6 11" id="KW-0028">Amino-acid biosynthesis</keyword>
<evidence type="ECO:0000256" key="7">
    <source>
        <dbReference type="ARBA" id="ARBA00023102"/>
    </source>
</evidence>
<evidence type="ECO:0000256" key="10">
    <source>
        <dbReference type="ARBA" id="ARBA00047838"/>
    </source>
</evidence>
<dbReference type="NCBIfam" id="TIGR00735">
    <property type="entry name" value="hisF"/>
    <property type="match status" value="1"/>
</dbReference>
<dbReference type="PANTHER" id="PTHR21235:SF2">
    <property type="entry name" value="IMIDAZOLE GLYCEROL PHOSPHATE SYNTHASE HISHF"/>
    <property type="match status" value="1"/>
</dbReference>
<comment type="subunit">
    <text evidence="4 11">Heterodimer of HisH and HisF.</text>
</comment>
<dbReference type="FunFam" id="3.20.20.70:FF:000006">
    <property type="entry name" value="Imidazole glycerol phosphate synthase subunit HisF"/>
    <property type="match status" value="1"/>
</dbReference>
<dbReference type="Gene3D" id="3.20.20.70">
    <property type="entry name" value="Aldolase class I"/>
    <property type="match status" value="1"/>
</dbReference>
<evidence type="ECO:0000256" key="12">
    <source>
        <dbReference type="RuleBase" id="RU003657"/>
    </source>
</evidence>
<dbReference type="InterPro" id="IPR050064">
    <property type="entry name" value="IGPS_HisA/HisF"/>
</dbReference>
<feature type="active site" evidence="11">
    <location>
        <position position="11"/>
    </location>
</feature>
<comment type="caution">
    <text evidence="13">The sequence shown here is derived from an EMBL/GenBank/DDBJ whole genome shotgun (WGS) entry which is preliminary data.</text>
</comment>
<reference evidence="13 14" key="1">
    <citation type="submission" date="2016-05" db="EMBL/GenBank/DDBJ databases">
        <title>Genome sequencing of Vitellibacter soesokkakensis RSSK-12.</title>
        <authorList>
            <person name="Thevarajoo S."/>
            <person name="Selvaratnam C."/>
            <person name="Goh K.M."/>
            <person name="Chan K.-G."/>
            <person name="Chong C.S."/>
        </authorList>
    </citation>
    <scope>NUCLEOTIDE SEQUENCE [LARGE SCALE GENOMIC DNA]</scope>
    <source>
        <strain evidence="13 14">RSSK-12</strain>
    </source>
</reference>
<name>A0A1A9LI13_9FLAO</name>
<dbReference type="RefSeq" id="WP_068760075.1">
    <property type="nucleotide sequence ID" value="NZ_LXIE01000001.1"/>
</dbReference>
<evidence type="ECO:0000256" key="2">
    <source>
        <dbReference type="ARBA" id="ARBA00005091"/>
    </source>
</evidence>
<evidence type="ECO:0000313" key="14">
    <source>
        <dbReference type="Proteomes" id="UP000077552"/>
    </source>
</evidence>
<dbReference type="UniPathway" id="UPA00031">
    <property type="reaction ID" value="UER00010"/>
</dbReference>
<organism evidence="13 14">
    <name type="scientific">Aequorivita soesokkakensis</name>
    <dbReference type="NCBI Taxonomy" id="1385699"/>
    <lineage>
        <taxon>Bacteria</taxon>
        <taxon>Pseudomonadati</taxon>
        <taxon>Bacteroidota</taxon>
        <taxon>Flavobacteriia</taxon>
        <taxon>Flavobacteriales</taxon>
        <taxon>Flavobacteriaceae</taxon>
        <taxon>Aequorivita</taxon>
    </lineage>
</organism>
<comment type="catalytic activity">
    <reaction evidence="10 11">
        <text>5-[(5-phospho-1-deoxy-D-ribulos-1-ylimino)methylamino]-1-(5-phospho-beta-D-ribosyl)imidazole-4-carboxamide + L-glutamine = D-erythro-1-(imidazol-4-yl)glycerol 3-phosphate + 5-amino-1-(5-phospho-beta-D-ribosyl)imidazole-4-carboxamide + L-glutamate + H(+)</text>
        <dbReference type="Rhea" id="RHEA:24793"/>
        <dbReference type="ChEBI" id="CHEBI:15378"/>
        <dbReference type="ChEBI" id="CHEBI:29985"/>
        <dbReference type="ChEBI" id="CHEBI:58278"/>
        <dbReference type="ChEBI" id="CHEBI:58359"/>
        <dbReference type="ChEBI" id="CHEBI:58475"/>
        <dbReference type="ChEBI" id="CHEBI:58525"/>
        <dbReference type="EC" id="4.3.2.10"/>
    </reaction>
</comment>
<keyword evidence="8 11" id="KW-0456">Lyase</keyword>
<dbReference type="GO" id="GO:0000105">
    <property type="term" value="P:L-histidine biosynthetic process"/>
    <property type="evidence" value="ECO:0007669"/>
    <property type="project" value="UniProtKB-UniRule"/>
</dbReference>
<dbReference type="Proteomes" id="UP000077552">
    <property type="component" value="Unassembled WGS sequence"/>
</dbReference>
<gene>
    <name evidence="11" type="primary">hisF</name>
    <name evidence="13" type="ORF">A7A78_00180</name>
</gene>
<proteinExistence type="inferred from homology"/>
<comment type="function">
    <text evidence="9 11">IGPS catalyzes the conversion of PRFAR and glutamine to IGP, AICAR and glutamate. The HisF subunit catalyzes the cyclization activity that produces IGP and AICAR from PRFAR using the ammonia provided by the HisH subunit.</text>
</comment>
<dbReference type="InterPro" id="IPR011060">
    <property type="entry name" value="RibuloseP-bd_barrel"/>
</dbReference>
<evidence type="ECO:0000256" key="11">
    <source>
        <dbReference type="HAMAP-Rule" id="MF_01013"/>
    </source>
</evidence>
<dbReference type="EMBL" id="LXIE01000001">
    <property type="protein sequence ID" value="OAD92371.1"/>
    <property type="molecule type" value="Genomic_DNA"/>
</dbReference>
<accession>A0A1A9LI13</accession>
<keyword evidence="14" id="KW-1185">Reference proteome</keyword>
<sequence length="262" mass="28412">MLTKRIIPCLDIKNGRTVKGINFLDLRDAGDPVELAKFYSENGADGLVFLDISATEERRKTLADLVLKVAETINIPFTVGGGISSIEDVEILLNNGADKVSINSSAVKNPQLINELASRFGSQCIVVAIDAKQIDGCWKVHLMGGKVLTDLDLFEWAKEVEQRGAGEILFTSMDHDGTKNGFANEALAKLSTTLNIPIIASGGAGTMQHFTDTFKNGKADAALAASVFHFKEITITDLKNELQIQGIPIRVPREERRGTKGE</sequence>
<dbReference type="InterPro" id="IPR004651">
    <property type="entry name" value="HisF"/>
</dbReference>